<keyword evidence="10" id="KW-1185">Reference proteome</keyword>
<dbReference type="InterPro" id="IPR014349">
    <property type="entry name" value="Rieske_Fe-S_prot"/>
</dbReference>
<proteinExistence type="predicted"/>
<evidence type="ECO:0000256" key="3">
    <source>
        <dbReference type="ARBA" id="ARBA00023004"/>
    </source>
</evidence>
<dbReference type="CDD" id="cd03467">
    <property type="entry name" value="Rieske"/>
    <property type="match status" value="1"/>
</dbReference>
<dbReference type="GO" id="GO:0051537">
    <property type="term" value="F:2 iron, 2 sulfur cluster binding"/>
    <property type="evidence" value="ECO:0007669"/>
    <property type="project" value="UniProtKB-KW"/>
</dbReference>
<protein>
    <submittedName>
        <fullName evidence="9">Rieske Fe-S protein</fullName>
    </submittedName>
</protein>
<dbReference type="GO" id="GO:0046872">
    <property type="term" value="F:metal ion binding"/>
    <property type="evidence" value="ECO:0007669"/>
    <property type="project" value="UniProtKB-KW"/>
</dbReference>
<evidence type="ECO:0000256" key="4">
    <source>
        <dbReference type="ARBA" id="ARBA00023014"/>
    </source>
</evidence>
<dbReference type="SUPFAM" id="SSF50022">
    <property type="entry name" value="ISP domain"/>
    <property type="match status" value="1"/>
</dbReference>
<evidence type="ECO:0000259" key="8">
    <source>
        <dbReference type="PROSITE" id="PS51296"/>
    </source>
</evidence>
<feature type="compositionally biased region" description="Polar residues" evidence="6">
    <location>
        <begin position="1"/>
        <end position="15"/>
    </location>
</feature>
<feature type="transmembrane region" description="Helical" evidence="7">
    <location>
        <begin position="32"/>
        <end position="57"/>
    </location>
</feature>
<keyword evidence="1" id="KW-0001">2Fe-2S</keyword>
<dbReference type="OrthoDB" id="9802613at2"/>
<keyword evidence="7" id="KW-1133">Transmembrane helix</keyword>
<dbReference type="InterPro" id="IPR036922">
    <property type="entry name" value="Rieske_2Fe-2S_sf"/>
</dbReference>
<evidence type="ECO:0000313" key="9">
    <source>
        <dbReference type="EMBL" id="RZU40784.1"/>
    </source>
</evidence>
<evidence type="ECO:0000256" key="2">
    <source>
        <dbReference type="ARBA" id="ARBA00022723"/>
    </source>
</evidence>
<feature type="region of interest" description="Disordered" evidence="6">
    <location>
        <begin position="1"/>
        <end position="24"/>
    </location>
</feature>
<keyword evidence="2" id="KW-0479">Metal-binding</keyword>
<keyword evidence="7" id="KW-0812">Transmembrane</keyword>
<evidence type="ECO:0000256" key="5">
    <source>
        <dbReference type="ARBA" id="ARBA00023157"/>
    </source>
</evidence>
<reference evidence="9 10" key="1">
    <citation type="submission" date="2019-02" db="EMBL/GenBank/DDBJ databases">
        <title>Genomic Encyclopedia of Archaeal and Bacterial Type Strains, Phase II (KMG-II): from individual species to whole genera.</title>
        <authorList>
            <person name="Goeker M."/>
        </authorList>
    </citation>
    <scope>NUCLEOTIDE SEQUENCE [LARGE SCALE GENOMIC DNA]</scope>
    <source>
        <strain evidence="9 10">DSM 18101</strain>
    </source>
</reference>
<dbReference type="Pfam" id="PF00355">
    <property type="entry name" value="Rieske"/>
    <property type="match status" value="1"/>
</dbReference>
<keyword evidence="4" id="KW-0411">Iron-sulfur</keyword>
<keyword evidence="3" id="KW-0408">Iron</keyword>
<keyword evidence="5" id="KW-1015">Disulfide bond</keyword>
<sequence>MTKSEQISPSDQATPTEPVASPKSAGHSRRVFLFKISMLVNGAVGAFLAVPIFGYLLGPALKKSSSENSWINLGPLSDFPEGETRLVNFRNPVTTEWDGQTGDIPCWVRRVSGSDFQVFAINCAHLGCPVRWFSQSKLFLCPCHGGAYYADGSRASGPPERGLFEYDHKVVNGRLVISAGKMPTLATQAQTEAPLTQIEGTSPAGLAAVEQLKPRCSSCQG</sequence>
<dbReference type="RefSeq" id="WP_130418804.1">
    <property type="nucleotide sequence ID" value="NZ_SHKW01000001.1"/>
</dbReference>
<keyword evidence="7" id="KW-0472">Membrane</keyword>
<name>A0A4Q7YU15_9BACT</name>
<dbReference type="PROSITE" id="PS51296">
    <property type="entry name" value="RIESKE"/>
    <property type="match status" value="1"/>
</dbReference>
<feature type="domain" description="Rieske" evidence="8">
    <location>
        <begin position="108"/>
        <end position="177"/>
    </location>
</feature>
<evidence type="ECO:0000313" key="10">
    <source>
        <dbReference type="Proteomes" id="UP000292958"/>
    </source>
</evidence>
<dbReference type="InterPro" id="IPR017941">
    <property type="entry name" value="Rieske_2Fe-2S"/>
</dbReference>
<dbReference type="Proteomes" id="UP000292958">
    <property type="component" value="Unassembled WGS sequence"/>
</dbReference>
<dbReference type="EMBL" id="SHKW01000001">
    <property type="protein sequence ID" value="RZU40784.1"/>
    <property type="molecule type" value="Genomic_DNA"/>
</dbReference>
<dbReference type="PANTHER" id="PTHR10134">
    <property type="entry name" value="CYTOCHROME B-C1 COMPLEX SUBUNIT RIESKE, MITOCHONDRIAL"/>
    <property type="match status" value="1"/>
</dbReference>
<dbReference type="AlphaFoldDB" id="A0A4Q7YU15"/>
<organism evidence="9 10">
    <name type="scientific">Edaphobacter modestus</name>
    <dbReference type="NCBI Taxonomy" id="388466"/>
    <lineage>
        <taxon>Bacteria</taxon>
        <taxon>Pseudomonadati</taxon>
        <taxon>Acidobacteriota</taxon>
        <taxon>Terriglobia</taxon>
        <taxon>Terriglobales</taxon>
        <taxon>Acidobacteriaceae</taxon>
        <taxon>Edaphobacter</taxon>
    </lineage>
</organism>
<dbReference type="Gene3D" id="2.102.10.10">
    <property type="entry name" value="Rieske [2Fe-2S] iron-sulphur domain"/>
    <property type="match status" value="1"/>
</dbReference>
<evidence type="ECO:0000256" key="6">
    <source>
        <dbReference type="SAM" id="MobiDB-lite"/>
    </source>
</evidence>
<gene>
    <name evidence="9" type="ORF">BDD14_2264</name>
</gene>
<comment type="caution">
    <text evidence="9">The sequence shown here is derived from an EMBL/GenBank/DDBJ whole genome shotgun (WGS) entry which is preliminary data.</text>
</comment>
<evidence type="ECO:0000256" key="7">
    <source>
        <dbReference type="SAM" id="Phobius"/>
    </source>
</evidence>
<accession>A0A4Q7YU15</accession>
<evidence type="ECO:0000256" key="1">
    <source>
        <dbReference type="ARBA" id="ARBA00022714"/>
    </source>
</evidence>